<dbReference type="AlphaFoldDB" id="A0A0B3RU86"/>
<evidence type="ECO:0000313" key="3">
    <source>
        <dbReference type="Proteomes" id="UP000030960"/>
    </source>
</evidence>
<sequence length="74" mass="7906">MKKISLIPGSDQTKPAAFSRKKMDEASIDSMKLSSLLAENLGHFATLLEDGAGFAVYVRDGEATVTGIKAPLHE</sequence>
<evidence type="ECO:0000313" key="2">
    <source>
        <dbReference type="EMBL" id="KHQ50318.1"/>
    </source>
</evidence>
<keyword evidence="3" id="KW-1185">Reference proteome</keyword>
<comment type="caution">
    <text evidence="2">The sequence shown here is derived from an EMBL/GenBank/DDBJ whole genome shotgun (WGS) entry which is preliminary data.</text>
</comment>
<dbReference type="STRING" id="561184.SAMN05216376_111159"/>
<feature type="region of interest" description="Disordered" evidence="1">
    <location>
        <begin position="1"/>
        <end position="20"/>
    </location>
</feature>
<name>A0A0B3RU86_9RHOB</name>
<accession>A0A0B3RU86</accession>
<reference evidence="2 3" key="1">
    <citation type="submission" date="2014-10" db="EMBL/GenBank/DDBJ databases">
        <title>Genome sequence of Ponticoccus sp. strain UMTAT08 isolated from clonal culture of toxic dinoflagellate Alexandrium tamiyavanichii.</title>
        <authorList>
            <person name="Gan H.Y."/>
            <person name="Muhd D.-D."/>
            <person name="Mohd Noor M.E."/>
            <person name="Yeong Y.S."/>
            <person name="Usup G."/>
        </authorList>
    </citation>
    <scope>NUCLEOTIDE SEQUENCE [LARGE SCALE GENOMIC DNA]</scope>
    <source>
        <strain evidence="2 3">UMTAT08</strain>
    </source>
</reference>
<evidence type="ECO:0000256" key="1">
    <source>
        <dbReference type="SAM" id="MobiDB-lite"/>
    </source>
</evidence>
<dbReference type="EMBL" id="JSUQ01000028">
    <property type="protein sequence ID" value="KHQ50318.1"/>
    <property type="molecule type" value="Genomic_DNA"/>
</dbReference>
<dbReference type="RefSeq" id="WP_043146408.1">
    <property type="nucleotide sequence ID" value="NZ_JSUQ01000028.1"/>
</dbReference>
<proteinExistence type="predicted"/>
<dbReference type="Proteomes" id="UP000030960">
    <property type="component" value="Unassembled WGS sequence"/>
</dbReference>
<protein>
    <submittedName>
        <fullName evidence="2">Uncharacterized protein</fullName>
    </submittedName>
</protein>
<gene>
    <name evidence="2" type="ORF">OA50_05166</name>
</gene>
<organism evidence="2 3">
    <name type="scientific">Mameliella alba</name>
    <dbReference type="NCBI Taxonomy" id="561184"/>
    <lineage>
        <taxon>Bacteria</taxon>
        <taxon>Pseudomonadati</taxon>
        <taxon>Pseudomonadota</taxon>
        <taxon>Alphaproteobacteria</taxon>
        <taxon>Rhodobacterales</taxon>
        <taxon>Roseobacteraceae</taxon>
        <taxon>Mameliella</taxon>
    </lineage>
</organism>